<gene>
    <name evidence="2" type="ORF">AMON00008_LOCUS17577</name>
    <name evidence="3" type="ORF">AMON00008_LOCUS17578</name>
</gene>
<organism evidence="3">
    <name type="scientific">Alexandrium monilatum</name>
    <dbReference type="NCBI Taxonomy" id="311494"/>
    <lineage>
        <taxon>Eukaryota</taxon>
        <taxon>Sar</taxon>
        <taxon>Alveolata</taxon>
        <taxon>Dinophyceae</taxon>
        <taxon>Gonyaulacales</taxon>
        <taxon>Pyrocystaceae</taxon>
        <taxon>Alexandrium</taxon>
    </lineage>
</organism>
<evidence type="ECO:0000313" key="3">
    <source>
        <dbReference type="EMBL" id="CAE4578197.1"/>
    </source>
</evidence>
<dbReference type="EMBL" id="HBNR01026066">
    <property type="protein sequence ID" value="CAE4578197.1"/>
    <property type="molecule type" value="Transcribed_RNA"/>
</dbReference>
<protein>
    <submittedName>
        <fullName evidence="3">Uncharacterized protein</fullName>
    </submittedName>
</protein>
<evidence type="ECO:0000256" key="1">
    <source>
        <dbReference type="SAM" id="MobiDB-lite"/>
    </source>
</evidence>
<sequence>MLFRPPARSPPGAETDEDAPLPGHRACELRPPRWAPGSLVERLLDDVSDIWAGATVLAAREGDLYDVQYADDQAVEHDVEGCELRKRTVELNMPADVWVRTGSCLSDKLDLCAVDCLARSPHTAAQRAQQAWWCVAFHQRFGRCSFQCEFSPMATAAYASAAAQQKATAKCLTSTGASRLWKGGARTAAAVLPGLTVTYMARERNNAPCSVEETDSVNNYAYATSGKAVSYSDMDGRLRYGRNNVADMYFDPRLGCLVADGQ</sequence>
<evidence type="ECO:0000313" key="2">
    <source>
        <dbReference type="EMBL" id="CAE4578195.1"/>
    </source>
</evidence>
<proteinExistence type="predicted"/>
<feature type="region of interest" description="Disordered" evidence="1">
    <location>
        <begin position="1"/>
        <end position="27"/>
    </location>
</feature>
<name>A0A6T0Y6X3_9DINO</name>
<dbReference type="EMBL" id="HBNR01026065">
    <property type="protein sequence ID" value="CAE4578195.1"/>
    <property type="molecule type" value="Transcribed_RNA"/>
</dbReference>
<reference evidence="3" key="1">
    <citation type="submission" date="2021-01" db="EMBL/GenBank/DDBJ databases">
        <authorList>
            <person name="Corre E."/>
            <person name="Pelletier E."/>
            <person name="Niang G."/>
            <person name="Scheremetjew M."/>
            <person name="Finn R."/>
            <person name="Kale V."/>
            <person name="Holt S."/>
            <person name="Cochrane G."/>
            <person name="Meng A."/>
            <person name="Brown T."/>
            <person name="Cohen L."/>
        </authorList>
    </citation>
    <scope>NUCLEOTIDE SEQUENCE</scope>
    <source>
        <strain evidence="3">CCMP3105</strain>
    </source>
</reference>
<dbReference type="AlphaFoldDB" id="A0A6T0Y6X3"/>
<accession>A0A6T0Y6X3</accession>